<feature type="non-terminal residue" evidence="1">
    <location>
        <position position="154"/>
    </location>
</feature>
<sequence length="154" mass="17653">MDIICEHIIHYTNTNSHTADNNNDGDDQLTELLWMLKNLHFSQFRTPDPEDLDRGYILMSLLLQTARLDGGAGVFRRIVGDDMMDTVLMPVVSSKKFATHAIHYPAVCLLYEVCLLQELSLDDLREVSEEMVFCLFECVDRTAKADDLEDYNYA</sequence>
<dbReference type="Proteomes" id="UP001211907">
    <property type="component" value="Unassembled WGS sequence"/>
</dbReference>
<evidence type="ECO:0000313" key="1">
    <source>
        <dbReference type="EMBL" id="KAJ3138815.1"/>
    </source>
</evidence>
<keyword evidence="2" id="KW-1185">Reference proteome</keyword>
<name>A0AAD5XHR7_9FUNG</name>
<gene>
    <name evidence="1" type="ORF">HK100_012211</name>
</gene>
<organism evidence="1 2">
    <name type="scientific">Physocladia obscura</name>
    <dbReference type="NCBI Taxonomy" id="109957"/>
    <lineage>
        <taxon>Eukaryota</taxon>
        <taxon>Fungi</taxon>
        <taxon>Fungi incertae sedis</taxon>
        <taxon>Chytridiomycota</taxon>
        <taxon>Chytridiomycota incertae sedis</taxon>
        <taxon>Chytridiomycetes</taxon>
        <taxon>Chytridiales</taxon>
        <taxon>Chytriomycetaceae</taxon>
        <taxon>Physocladia</taxon>
    </lineage>
</organism>
<comment type="caution">
    <text evidence="1">The sequence shown here is derived from an EMBL/GenBank/DDBJ whole genome shotgun (WGS) entry which is preliminary data.</text>
</comment>
<evidence type="ECO:0000313" key="2">
    <source>
        <dbReference type="Proteomes" id="UP001211907"/>
    </source>
</evidence>
<protein>
    <submittedName>
        <fullName evidence="1">Uncharacterized protein</fullName>
    </submittedName>
</protein>
<dbReference type="AlphaFoldDB" id="A0AAD5XHR7"/>
<dbReference type="EMBL" id="JADGJH010000085">
    <property type="protein sequence ID" value="KAJ3138815.1"/>
    <property type="molecule type" value="Genomic_DNA"/>
</dbReference>
<reference evidence="1" key="1">
    <citation type="submission" date="2020-05" db="EMBL/GenBank/DDBJ databases">
        <title>Phylogenomic resolution of chytrid fungi.</title>
        <authorList>
            <person name="Stajich J.E."/>
            <person name="Amses K."/>
            <person name="Simmons R."/>
            <person name="Seto K."/>
            <person name="Myers J."/>
            <person name="Bonds A."/>
            <person name="Quandt C.A."/>
            <person name="Barry K."/>
            <person name="Liu P."/>
            <person name="Grigoriev I."/>
            <person name="Longcore J.E."/>
            <person name="James T.Y."/>
        </authorList>
    </citation>
    <scope>NUCLEOTIDE SEQUENCE</scope>
    <source>
        <strain evidence="1">JEL0513</strain>
    </source>
</reference>
<proteinExistence type="predicted"/>
<accession>A0AAD5XHR7</accession>